<dbReference type="GO" id="GO:0106430">
    <property type="term" value="F:dihydroorotate dehydrogenase (quinone) activity"/>
    <property type="evidence" value="ECO:0007669"/>
    <property type="project" value="UniProtKB-EC"/>
</dbReference>
<evidence type="ECO:0000256" key="1">
    <source>
        <dbReference type="ARBA" id="ARBA00003125"/>
    </source>
</evidence>
<evidence type="ECO:0000256" key="4">
    <source>
        <dbReference type="ARBA" id="ARBA00005359"/>
    </source>
</evidence>
<feature type="binding site" evidence="11">
    <location>
        <begin position="106"/>
        <end position="110"/>
    </location>
    <ligand>
        <name>FMN</name>
        <dbReference type="ChEBI" id="CHEBI:58210"/>
    </ligand>
</feature>
<dbReference type="GO" id="GO:0005737">
    <property type="term" value="C:cytoplasm"/>
    <property type="evidence" value="ECO:0007669"/>
    <property type="project" value="InterPro"/>
</dbReference>
<dbReference type="EMBL" id="AFBQ01000032">
    <property type="protein sequence ID" value="EHY32366.1"/>
    <property type="molecule type" value="Genomic_DNA"/>
</dbReference>
<dbReference type="HAMAP" id="MF_00225">
    <property type="entry name" value="DHO_dh_type2"/>
    <property type="match status" value="1"/>
</dbReference>
<name>H3KBZ1_9BURK</name>
<feature type="binding site" evidence="11">
    <location>
        <position position="346"/>
    </location>
    <ligand>
        <name>FMN</name>
        <dbReference type="ChEBI" id="CHEBI:58210"/>
    </ligand>
</feature>
<dbReference type="InterPro" id="IPR005720">
    <property type="entry name" value="Dihydroorotate_DH_cat"/>
</dbReference>
<dbReference type="Proteomes" id="UP000004956">
    <property type="component" value="Unassembled WGS sequence"/>
</dbReference>
<organism evidence="13 14">
    <name type="scientific">Sutterella parvirubra YIT 11816</name>
    <dbReference type="NCBI Taxonomy" id="762967"/>
    <lineage>
        <taxon>Bacteria</taxon>
        <taxon>Pseudomonadati</taxon>
        <taxon>Pseudomonadota</taxon>
        <taxon>Betaproteobacteria</taxon>
        <taxon>Burkholderiales</taxon>
        <taxon>Sutterellaceae</taxon>
        <taxon>Sutterella</taxon>
    </lineage>
</organism>
<comment type="subcellular location">
    <subcellularLocation>
        <location evidence="11">Cell membrane</location>
        <topology evidence="11">Peripheral membrane protein</topology>
    </subcellularLocation>
    <subcellularLocation>
        <location evidence="2">Membrane</location>
    </subcellularLocation>
</comment>
<keyword evidence="6 11" id="KW-0288">FMN</keyword>
<feature type="binding site" evidence="11">
    <location>
        <begin position="295"/>
        <end position="296"/>
    </location>
    <ligand>
        <name>substrate</name>
    </ligand>
</feature>
<dbReference type="AlphaFoldDB" id="H3KBZ1"/>
<dbReference type="CDD" id="cd04738">
    <property type="entry name" value="DHOD_2_like"/>
    <property type="match status" value="1"/>
</dbReference>
<comment type="pathway">
    <text evidence="3 11">Pyrimidine metabolism; UMP biosynthesis via de novo pathway; orotate from (S)-dihydroorotate (quinone route): step 1/1.</text>
</comment>
<evidence type="ECO:0000256" key="10">
    <source>
        <dbReference type="ARBA" id="ARBA00048639"/>
    </source>
</evidence>
<dbReference type="NCBIfam" id="NF003644">
    <property type="entry name" value="PRK05286.1-1"/>
    <property type="match status" value="1"/>
</dbReference>
<feature type="binding site" evidence="11">
    <location>
        <position position="294"/>
    </location>
    <ligand>
        <name>FMN</name>
        <dbReference type="ChEBI" id="CHEBI:58210"/>
    </ligand>
</feature>
<feature type="domain" description="Dihydroorotate dehydrogenase catalytic" evidence="12">
    <location>
        <begin position="91"/>
        <end position="380"/>
    </location>
</feature>
<keyword evidence="14" id="KW-1185">Reference proteome</keyword>
<evidence type="ECO:0000256" key="11">
    <source>
        <dbReference type="HAMAP-Rule" id="MF_00225"/>
    </source>
</evidence>
<feature type="binding site" evidence="11">
    <location>
        <position position="220"/>
    </location>
    <ligand>
        <name>FMN</name>
        <dbReference type="ChEBI" id="CHEBI:58210"/>
    </ligand>
</feature>
<accession>H3KBZ1</accession>
<dbReference type="InterPro" id="IPR050074">
    <property type="entry name" value="DHO_dehydrogenase"/>
</dbReference>
<dbReference type="NCBIfam" id="NF003646">
    <property type="entry name" value="PRK05286.1-4"/>
    <property type="match status" value="1"/>
</dbReference>
<sequence>MYNETILLPAGWEAESPTDKMRRTRAPVRTAGRRAPQDYKIPSIMLYNIARRVLFSMNPEMAHAVTMSNLDWIVHLGLHKLITHMPDDDPVTVMGVRFPNTIGLAAGMDKDGERVSAFGGLGFGHVEIGTITPLAQPGNPKPRLFRLIPAEGVINRMGFNNEGVVQVLENLRSADAFRLRGGVLGINIGKNAVTPIENALSDYEKCLDAVYDHADYIAVNISSPNTKNLRALQGESELENLVKGITAKREALKEARNGKHVPIAVKLAPDLENDEILRCVDTLMAHGIDGVIATNTTIARKRVEGLQHAQETGGLSGAPLRERSTEVVRLIADHVKGELPIIASGGVMTGKDAVEKMEAGAQLVQLFTGFIYNGPKLVADSVEAVAAWRRAQAN</sequence>
<evidence type="ECO:0000313" key="13">
    <source>
        <dbReference type="EMBL" id="EHY32366.1"/>
    </source>
</evidence>
<comment type="caution">
    <text evidence="13">The sequence shown here is derived from an EMBL/GenBank/DDBJ whole genome shotgun (WGS) entry which is preliminary data.</text>
</comment>
<dbReference type="InterPro" id="IPR013785">
    <property type="entry name" value="Aldolase_TIM"/>
</dbReference>
<dbReference type="GO" id="GO:0005886">
    <property type="term" value="C:plasma membrane"/>
    <property type="evidence" value="ECO:0007669"/>
    <property type="project" value="UniProtKB-SubCell"/>
</dbReference>
<dbReference type="Gene3D" id="3.20.20.70">
    <property type="entry name" value="Aldolase class I"/>
    <property type="match status" value="1"/>
</dbReference>
<feature type="binding site" evidence="11">
    <location>
        <position position="225"/>
    </location>
    <ligand>
        <name>substrate</name>
    </ligand>
</feature>
<dbReference type="PROSITE" id="PS00911">
    <property type="entry name" value="DHODEHASE_1"/>
    <property type="match status" value="1"/>
</dbReference>
<dbReference type="NCBIfam" id="NF003652">
    <property type="entry name" value="PRK05286.2-5"/>
    <property type="match status" value="1"/>
</dbReference>
<feature type="binding site" evidence="11">
    <location>
        <position position="220"/>
    </location>
    <ligand>
        <name>substrate</name>
    </ligand>
</feature>
<keyword evidence="8 11" id="KW-0560">Oxidoreductase</keyword>
<feature type="binding site" evidence="11">
    <location>
        <begin position="367"/>
        <end position="368"/>
    </location>
    <ligand>
        <name>FMN</name>
        <dbReference type="ChEBI" id="CHEBI:58210"/>
    </ligand>
</feature>
<dbReference type="UniPathway" id="UPA00070">
    <property type="reaction ID" value="UER00946"/>
</dbReference>
<feature type="binding site" evidence="11">
    <location>
        <position position="130"/>
    </location>
    <ligand>
        <name>FMN</name>
        <dbReference type="ChEBI" id="CHEBI:58210"/>
    </ligand>
</feature>
<dbReference type="GO" id="GO:0006207">
    <property type="term" value="P:'de novo' pyrimidine nucleobase biosynthetic process"/>
    <property type="evidence" value="ECO:0007669"/>
    <property type="project" value="UniProtKB-UniRule"/>
</dbReference>
<dbReference type="PANTHER" id="PTHR48109:SF4">
    <property type="entry name" value="DIHYDROOROTATE DEHYDROGENASE (QUINONE), MITOCHONDRIAL"/>
    <property type="match status" value="1"/>
</dbReference>
<feature type="active site" description="Nucleophile" evidence="11">
    <location>
        <position position="223"/>
    </location>
</feature>
<evidence type="ECO:0000256" key="9">
    <source>
        <dbReference type="ARBA" id="ARBA00023136"/>
    </source>
</evidence>
<comment type="subunit">
    <text evidence="11">Monomer.</text>
</comment>
<comment type="catalytic activity">
    <reaction evidence="10 11">
        <text>(S)-dihydroorotate + a quinone = orotate + a quinol</text>
        <dbReference type="Rhea" id="RHEA:30187"/>
        <dbReference type="ChEBI" id="CHEBI:24646"/>
        <dbReference type="ChEBI" id="CHEBI:30839"/>
        <dbReference type="ChEBI" id="CHEBI:30864"/>
        <dbReference type="ChEBI" id="CHEBI:132124"/>
        <dbReference type="EC" id="1.3.5.2"/>
    </reaction>
</comment>
<gene>
    <name evidence="11" type="primary">pyrD</name>
    <name evidence="13" type="ORF">HMPREF9440_00240</name>
</gene>
<reference evidence="13 14" key="1">
    <citation type="submission" date="2011-11" db="EMBL/GenBank/DDBJ databases">
        <authorList>
            <person name="Weinstock G."/>
            <person name="Sodergren E."/>
            <person name="Clifton S."/>
            <person name="Fulton L."/>
            <person name="Fulton B."/>
            <person name="Courtney L."/>
            <person name="Fronick C."/>
            <person name="Harrison M."/>
            <person name="Strong C."/>
            <person name="Farmer C."/>
            <person name="Delahaunty K."/>
            <person name="Markovic C."/>
            <person name="Hall O."/>
            <person name="Minx P."/>
            <person name="Tomlinson C."/>
            <person name="Mitreva M."/>
            <person name="Hou S."/>
            <person name="Chen J."/>
            <person name="Wollam A."/>
            <person name="Pepin K.H."/>
            <person name="Johnson M."/>
            <person name="Bhonagiri V."/>
            <person name="Zhang X."/>
            <person name="Suruliraj S."/>
            <person name="Warren W."/>
            <person name="Chinwalla A."/>
            <person name="Mardis E.R."/>
            <person name="Wilson R.K."/>
        </authorList>
    </citation>
    <scope>NUCLEOTIDE SEQUENCE [LARGE SCALE GENOMIC DNA]</scope>
    <source>
        <strain evidence="13 14">YIT 11816</strain>
    </source>
</reference>
<comment type="function">
    <text evidence="1 11">Catalyzes the conversion of dihydroorotate to orotate with quinone as electron acceptor.</text>
</comment>
<dbReference type="PROSITE" id="PS00912">
    <property type="entry name" value="DHODEHASE_2"/>
    <property type="match status" value="1"/>
</dbReference>
<feature type="binding site" evidence="11">
    <location>
        <position position="317"/>
    </location>
    <ligand>
        <name>FMN</name>
        <dbReference type="ChEBI" id="CHEBI:58210"/>
    </ligand>
</feature>
<evidence type="ECO:0000256" key="3">
    <source>
        <dbReference type="ARBA" id="ARBA00005161"/>
    </source>
</evidence>
<feature type="binding site" evidence="11">
    <location>
        <position position="187"/>
    </location>
    <ligand>
        <name>FMN</name>
        <dbReference type="ChEBI" id="CHEBI:58210"/>
    </ligand>
</feature>
<proteinExistence type="inferred from homology"/>
<dbReference type="PANTHER" id="PTHR48109">
    <property type="entry name" value="DIHYDROOROTATE DEHYDROGENASE (QUINONE), MITOCHONDRIAL-RELATED"/>
    <property type="match status" value="1"/>
</dbReference>
<keyword evidence="9 11" id="KW-0472">Membrane</keyword>
<evidence type="ECO:0000256" key="5">
    <source>
        <dbReference type="ARBA" id="ARBA00022630"/>
    </source>
</evidence>
<evidence type="ECO:0000313" key="14">
    <source>
        <dbReference type="Proteomes" id="UP000004956"/>
    </source>
</evidence>
<comment type="cofactor">
    <cofactor evidence="11">
        <name>FMN</name>
        <dbReference type="ChEBI" id="CHEBI:58210"/>
    </cofactor>
    <text evidence="11">Binds 1 FMN per subunit.</text>
</comment>
<feature type="binding site" evidence="11">
    <location>
        <position position="266"/>
    </location>
    <ligand>
        <name>FMN</name>
        <dbReference type="ChEBI" id="CHEBI:58210"/>
    </ligand>
</feature>
<dbReference type="InterPro" id="IPR005719">
    <property type="entry name" value="Dihydroorotate_DH_2"/>
</dbReference>
<dbReference type="PATRIC" id="fig|762967.3.peg.201"/>
<protein>
    <recommendedName>
        <fullName evidence="11">Dihydroorotate dehydrogenase (quinone)</fullName>
        <ecNumber evidence="11">1.3.5.2</ecNumber>
    </recommendedName>
    <alternativeName>
        <fullName evidence="11">DHOdehase</fullName>
        <shortName evidence="11">DHOD</shortName>
        <shortName evidence="11">DHODase</shortName>
    </alternativeName>
    <alternativeName>
        <fullName evidence="11">Dihydroorotate oxidase</fullName>
    </alternativeName>
</protein>
<dbReference type="GO" id="GO:0044205">
    <property type="term" value="P:'de novo' UMP biosynthetic process"/>
    <property type="evidence" value="ECO:0007669"/>
    <property type="project" value="UniProtKB-UniRule"/>
</dbReference>
<comment type="similarity">
    <text evidence="4 11">Belongs to the dihydroorotate dehydrogenase family. Type 2 subfamily.</text>
</comment>
<dbReference type="SUPFAM" id="SSF51395">
    <property type="entry name" value="FMN-linked oxidoreductases"/>
    <property type="match status" value="1"/>
</dbReference>
<keyword evidence="11" id="KW-1003">Cell membrane</keyword>
<dbReference type="STRING" id="762967.HMPREF9440_00240"/>
<dbReference type="NCBIfam" id="TIGR01036">
    <property type="entry name" value="pyrD_sub2"/>
    <property type="match status" value="1"/>
</dbReference>
<evidence type="ECO:0000256" key="8">
    <source>
        <dbReference type="ARBA" id="ARBA00023002"/>
    </source>
</evidence>
<keyword evidence="5 11" id="KW-0285">Flavoprotein</keyword>
<evidence type="ECO:0000256" key="7">
    <source>
        <dbReference type="ARBA" id="ARBA00022975"/>
    </source>
</evidence>
<dbReference type="Pfam" id="PF01180">
    <property type="entry name" value="DHO_dh"/>
    <property type="match status" value="1"/>
</dbReference>
<evidence type="ECO:0000256" key="2">
    <source>
        <dbReference type="ARBA" id="ARBA00004370"/>
    </source>
</evidence>
<dbReference type="HOGENOM" id="CLU_013640_2_0_4"/>
<feature type="binding site" evidence="11">
    <location>
        <begin position="155"/>
        <end position="159"/>
    </location>
    <ligand>
        <name>substrate</name>
    </ligand>
</feature>
<keyword evidence="7 11" id="KW-0665">Pyrimidine biosynthesis</keyword>
<dbReference type="InterPro" id="IPR001295">
    <property type="entry name" value="Dihydroorotate_DH_CS"/>
</dbReference>
<dbReference type="EC" id="1.3.5.2" evidence="11"/>
<evidence type="ECO:0000256" key="6">
    <source>
        <dbReference type="ARBA" id="ARBA00022643"/>
    </source>
</evidence>
<feature type="binding site" evidence="11">
    <location>
        <position position="110"/>
    </location>
    <ligand>
        <name>substrate</name>
    </ligand>
</feature>
<evidence type="ECO:0000259" key="12">
    <source>
        <dbReference type="Pfam" id="PF01180"/>
    </source>
</evidence>